<keyword evidence="9" id="KW-1133">Transmembrane helix</keyword>
<feature type="compositionally biased region" description="Basic and acidic residues" evidence="8">
    <location>
        <begin position="20"/>
        <end position="34"/>
    </location>
</feature>
<dbReference type="InterPro" id="IPR009057">
    <property type="entry name" value="Homeodomain-like_sf"/>
</dbReference>
<evidence type="ECO:0000313" key="11">
    <source>
        <dbReference type="Proteomes" id="UP000035642"/>
    </source>
</evidence>
<dbReference type="STRING" id="6313.A0A158P5Z1"/>
<dbReference type="WBParaSite" id="ACAC_0000038001-mRNA-1">
    <property type="protein sequence ID" value="ACAC_0000038001-mRNA-1"/>
    <property type="gene ID" value="ACAC_0000038001"/>
</dbReference>
<keyword evidence="9" id="KW-0812">Transmembrane</keyword>
<feature type="compositionally biased region" description="Basic and acidic residues" evidence="8">
    <location>
        <begin position="74"/>
        <end position="91"/>
    </location>
</feature>
<feature type="binding site" evidence="7">
    <location>
        <position position="837"/>
    </location>
    <ligand>
        <name>Ca(2+)</name>
        <dbReference type="ChEBI" id="CHEBI:29108"/>
    </ligand>
</feature>
<reference evidence="11" key="1">
    <citation type="submission" date="2012-09" db="EMBL/GenBank/DDBJ databases">
        <authorList>
            <person name="Martin A.A."/>
        </authorList>
    </citation>
    <scope>NUCLEOTIDE SEQUENCE</scope>
</reference>
<feature type="binding site" evidence="7">
    <location>
        <position position="659"/>
    </location>
    <ligand>
        <name>Ca(2+)</name>
        <dbReference type="ChEBI" id="CHEBI:29108"/>
    </ligand>
</feature>
<feature type="binding site" evidence="7">
    <location>
        <position position="660"/>
    </location>
    <ligand>
        <name>Ca(2+)</name>
        <dbReference type="ChEBI" id="CHEBI:29108"/>
    </ligand>
</feature>
<keyword evidence="4" id="KW-0378">Hydrolase</keyword>
<dbReference type="Proteomes" id="UP000035642">
    <property type="component" value="Unassembled WGS sequence"/>
</dbReference>
<keyword evidence="3 7" id="KW-0479">Metal-binding</keyword>
<organism evidence="11 12">
    <name type="scientific">Angiostrongylus cantonensis</name>
    <name type="common">Rat lungworm</name>
    <dbReference type="NCBI Taxonomy" id="6313"/>
    <lineage>
        <taxon>Eukaryota</taxon>
        <taxon>Metazoa</taxon>
        <taxon>Ecdysozoa</taxon>
        <taxon>Nematoda</taxon>
        <taxon>Chromadorea</taxon>
        <taxon>Rhabditida</taxon>
        <taxon>Rhabditina</taxon>
        <taxon>Rhabditomorpha</taxon>
        <taxon>Strongyloidea</taxon>
        <taxon>Metastrongylidae</taxon>
        <taxon>Angiostrongylus</taxon>
    </lineage>
</organism>
<evidence type="ECO:0000256" key="4">
    <source>
        <dbReference type="ARBA" id="ARBA00022801"/>
    </source>
</evidence>
<evidence type="ECO:0000256" key="9">
    <source>
        <dbReference type="SAM" id="Phobius"/>
    </source>
</evidence>
<evidence type="ECO:0000256" key="7">
    <source>
        <dbReference type="PIRSR" id="PIRSR609283-1"/>
    </source>
</evidence>
<dbReference type="FunFam" id="2.120.10.100:FF:000001">
    <property type="entry name" value="Soluble calcium-activated nucleotidase 1"/>
    <property type="match status" value="1"/>
</dbReference>
<dbReference type="Pfam" id="PF06079">
    <property type="entry name" value="Apyrase"/>
    <property type="match status" value="1"/>
</dbReference>
<dbReference type="PANTHER" id="PTHR13023">
    <property type="entry name" value="APYRASE"/>
    <property type="match status" value="1"/>
</dbReference>
<dbReference type="SUPFAM" id="SSF54373">
    <property type="entry name" value="FAD-linked reductases, C-terminal domain"/>
    <property type="match status" value="1"/>
</dbReference>
<dbReference type="InterPro" id="IPR036188">
    <property type="entry name" value="FAD/NAD-bd_sf"/>
</dbReference>
<dbReference type="GO" id="GO:0004382">
    <property type="term" value="F:GDP phosphatase activity"/>
    <property type="evidence" value="ECO:0007669"/>
    <property type="project" value="TreeGrafter"/>
</dbReference>
<comment type="similarity">
    <text evidence="6">Belongs to the apyrase family.</text>
</comment>
<proteinExistence type="inferred from homology"/>
<dbReference type="Gene3D" id="3.90.660.10">
    <property type="match status" value="1"/>
</dbReference>
<dbReference type="GO" id="GO:0045134">
    <property type="term" value="F:UDP phosphatase activity"/>
    <property type="evidence" value="ECO:0007669"/>
    <property type="project" value="TreeGrafter"/>
</dbReference>
<evidence type="ECO:0000256" key="6">
    <source>
        <dbReference type="ARBA" id="ARBA00025738"/>
    </source>
</evidence>
<feature type="region of interest" description="Disordered" evidence="8">
    <location>
        <begin position="1"/>
        <end position="51"/>
    </location>
</feature>
<evidence type="ECO:0000313" key="12">
    <source>
        <dbReference type="WBParaSite" id="ACAC_0000038001-mRNA-1"/>
    </source>
</evidence>
<dbReference type="SUPFAM" id="SSF46689">
    <property type="entry name" value="Homeodomain-like"/>
    <property type="match status" value="1"/>
</dbReference>
<accession>A0A158P5Z1</accession>
<dbReference type="SUPFAM" id="SSF51905">
    <property type="entry name" value="FAD/NAD(P)-binding domain"/>
    <property type="match status" value="2"/>
</dbReference>
<dbReference type="Gene3D" id="3.50.50.60">
    <property type="entry name" value="FAD/NAD(P)-binding domain"/>
    <property type="match status" value="2"/>
</dbReference>
<dbReference type="PANTHER" id="PTHR13023:SF3">
    <property type="entry name" value="SOLUBLE CALCIUM-ACTIVATED NUCLEOTIDASE 1"/>
    <property type="match status" value="1"/>
</dbReference>
<dbReference type="Gene3D" id="2.120.10.100">
    <property type="entry name" value="Apyrase"/>
    <property type="match status" value="1"/>
</dbReference>
<keyword evidence="5 7" id="KW-0106">Calcium</keyword>
<dbReference type="AlphaFoldDB" id="A0A158P5Z1"/>
<feature type="region of interest" description="Disordered" evidence="8">
    <location>
        <begin position="66"/>
        <end position="91"/>
    </location>
</feature>
<evidence type="ECO:0000256" key="5">
    <source>
        <dbReference type="ARBA" id="ARBA00022837"/>
    </source>
</evidence>
<feature type="transmembrane region" description="Helical" evidence="9">
    <location>
        <begin position="541"/>
        <end position="563"/>
    </location>
</feature>
<dbReference type="GO" id="GO:0030166">
    <property type="term" value="P:proteoglycan biosynthetic process"/>
    <property type="evidence" value="ECO:0007669"/>
    <property type="project" value="TreeGrafter"/>
</dbReference>
<dbReference type="GO" id="GO:0005509">
    <property type="term" value="F:calcium ion binding"/>
    <property type="evidence" value="ECO:0007669"/>
    <property type="project" value="InterPro"/>
</dbReference>
<feature type="binding site" evidence="7">
    <location>
        <position position="706"/>
    </location>
    <ligand>
        <name>Ca(2+)</name>
        <dbReference type="ChEBI" id="CHEBI:29108"/>
    </ligand>
</feature>
<feature type="binding site" evidence="7">
    <location>
        <position position="775"/>
    </location>
    <ligand>
        <name>Ca(2+)</name>
        <dbReference type="ChEBI" id="CHEBI:29108"/>
    </ligand>
</feature>
<comment type="subcellular location">
    <subcellularLocation>
        <location evidence="2">Nucleus</location>
    </subcellularLocation>
</comment>
<dbReference type="GO" id="GO:0016491">
    <property type="term" value="F:oxidoreductase activity"/>
    <property type="evidence" value="ECO:0007669"/>
    <property type="project" value="InterPro"/>
</dbReference>
<evidence type="ECO:0000256" key="8">
    <source>
        <dbReference type="SAM" id="MobiDB-lite"/>
    </source>
</evidence>
<keyword evidence="11" id="KW-1185">Reference proteome</keyword>
<comment type="cofactor">
    <cofactor evidence="1 7">
        <name>Ca(2+)</name>
        <dbReference type="ChEBI" id="CHEBI:29108"/>
    </cofactor>
</comment>
<dbReference type="GO" id="GO:0005634">
    <property type="term" value="C:nucleus"/>
    <property type="evidence" value="ECO:0007669"/>
    <property type="project" value="UniProtKB-SubCell"/>
</dbReference>
<sequence length="1210" mass="136742">MGMVKEDGDGLAEGVEEDESHDRSDIYRSFKSEPIDDYEEDGESVPPRVKHKRQCAEVAMKRIKLEIQPSQPDGVKDRKNGGDSREGSCERGDCALQKSCSLSINNNCLRTLTDACGKNFYHITKGEHVCGVCYDDLWKFGHSYAQKFAEWKIAWCKMSRCFPTPRFFVQDQLLPYWLECPLCKKFRKLDLDPMVVISTSDIENFRCTDCSIPEDKLATDARHPNWILSASVAPLLHSSPSLHYLRDHYYLDEVGVSPTVANYPYLTALPSSSFMAPFHIPEEPMAFCVRPDVMEYDEVKRFPQYSAEPIIYLGLRNHIISLWNMNPIVSFAFLYISSVILLNFTGIYVQEYLTLEYCKSRLISRGLCRVWQIQELKKIYEYLNMKSIVNIGLVKVPVPLVTKFRRSPSVVVIGAGISGLAAARQLRSLGTKVILLEAKNRPGGRMHDDLSLGIPVGRGAQLITGMINNPIVIMCNQANISYRPLHRECAMMDSVLGKVMNHRVDRIADEHWNCIHDILGHWRSHTKGPDRSLMGGSGASTVDLFVVALVSIVSTFFVMRFIVAQPTTVQKLQLVSNYNHTQLYKARILDNKDIEFDFLLVSDLDHESKVSSKLWQSLTKRGVLRLSADQAKAFVEWKTDGDFFLNTEISSGGRAMELSDLAVFDGRLLSVDDRTGIIYEITNNEAYPWVFLSDGPGNVTKGFKGEWLTIKGEHLYVGGLGKEWTTTEGEYVNDNPMWVKVVSCNGEVKHISWRDVFIKVRSAAGIEYPGYMIHEAVQWSNFHQKWFFLPRRVSNEKYSESKDETRGGNLLIICDEPLSTCEVVRVGELNHLARGFSAFQFIPGTDDNLIMALKSEEKDGKAVASYVTVFDINGNVILEDTSVNSPHKFEGIAFINIAHKKLIKGARLKWGDAYERAFQFNLGNAEFSCGAKLDDVSWRHWDQNEAVNQFAGAHALLTDGCTELIGRLTEGLDIHYEHESTHYSRDSSKITKSQALLALPLAVLQKHRVKFIPKLPDKKTKAMKFIGAGLIEKVAVRFPYCFWNSLLKKDGTLDYFSHAPRKSSDRGLFNMFYDFSRRDANGVAPFYVLMSYVCGDSVNVVNLYNDEEIANMFVDTLKQLFPKEDIPDPEGVVVTRWGSDPHIGMSYSYVRVGGTGAHYDALAAPVDGKLYFAGECTNRFFPQTMTGAYISGLREAGRIFESIHNEIWID</sequence>
<dbReference type="InterPro" id="IPR036258">
    <property type="entry name" value="Apyrase_sf"/>
</dbReference>
<feature type="domain" description="Amine oxidase" evidence="10">
    <location>
        <begin position="417"/>
        <end position="514"/>
    </location>
</feature>
<keyword evidence="9" id="KW-0472">Membrane</keyword>
<dbReference type="InterPro" id="IPR036388">
    <property type="entry name" value="WH-like_DNA-bd_sf"/>
</dbReference>
<feature type="binding site" evidence="7">
    <location>
        <position position="890"/>
    </location>
    <ligand>
        <name>Ca(2+)</name>
        <dbReference type="ChEBI" id="CHEBI:29108"/>
    </ligand>
</feature>
<feature type="transmembrane region" description="Helical" evidence="9">
    <location>
        <begin position="328"/>
        <end position="349"/>
    </location>
</feature>
<dbReference type="Pfam" id="PF01593">
    <property type="entry name" value="Amino_oxidase"/>
    <property type="match status" value="2"/>
</dbReference>
<dbReference type="Gene3D" id="1.10.10.10">
    <property type="entry name" value="Winged helix-like DNA-binding domain superfamily/Winged helix DNA-binding domain"/>
    <property type="match status" value="1"/>
</dbReference>
<protein>
    <submittedName>
        <fullName evidence="12">Amine oxidase</fullName>
    </submittedName>
</protein>
<dbReference type="SUPFAM" id="SSF101887">
    <property type="entry name" value="Apyrase"/>
    <property type="match status" value="1"/>
</dbReference>
<evidence type="ECO:0000256" key="2">
    <source>
        <dbReference type="ARBA" id="ARBA00004123"/>
    </source>
</evidence>
<evidence type="ECO:0000256" key="1">
    <source>
        <dbReference type="ARBA" id="ARBA00001913"/>
    </source>
</evidence>
<dbReference type="InterPro" id="IPR009283">
    <property type="entry name" value="Apyrase"/>
</dbReference>
<evidence type="ECO:0000256" key="3">
    <source>
        <dbReference type="ARBA" id="ARBA00022723"/>
    </source>
</evidence>
<reference evidence="12" key="2">
    <citation type="submission" date="2016-04" db="UniProtKB">
        <authorList>
            <consortium name="WormBaseParasite"/>
        </authorList>
    </citation>
    <scope>IDENTIFICATION</scope>
</reference>
<feature type="domain" description="Amine oxidase" evidence="10">
    <location>
        <begin position="940"/>
        <end position="1199"/>
    </location>
</feature>
<evidence type="ECO:0000259" key="10">
    <source>
        <dbReference type="Pfam" id="PF01593"/>
    </source>
</evidence>
<dbReference type="InterPro" id="IPR002937">
    <property type="entry name" value="Amino_oxidase"/>
</dbReference>
<name>A0A158P5Z1_ANGCA</name>